<dbReference type="EMBL" id="NIDE01000005">
    <property type="protein sequence ID" value="OWK41899.1"/>
    <property type="molecule type" value="Genomic_DNA"/>
</dbReference>
<feature type="transmembrane region" description="Helical" evidence="1">
    <location>
        <begin position="261"/>
        <end position="282"/>
    </location>
</feature>
<evidence type="ECO:0000313" key="3">
    <source>
        <dbReference type="Proteomes" id="UP000214646"/>
    </source>
</evidence>
<feature type="transmembrane region" description="Helical" evidence="1">
    <location>
        <begin position="22"/>
        <end position="40"/>
    </location>
</feature>
<dbReference type="RefSeq" id="WP_088255124.1">
    <property type="nucleotide sequence ID" value="NZ_NIDE01000005.1"/>
</dbReference>
<sequence length="288" mass="30197">MFNRMASQNCSTRGGSGLGRRIASVLLIGFVAAAVVSLATNRSTRVAPAPAEPMSRMTPRRLQAHASDNAVIGGATAGQQALAAANILPDFAQTTTVSVASASAPDATPDADATHPWSPHTARPAVLLPHVRSESPHPTREKALADAVNVARLQLRDKFRALDPPLDVLPSAAVVQTEYLHGVTEVQPTAEDRAAWAEAKVGTSRLWVDVTVAVSDEQVRQLRSASRVDRAGVYAGLAFVLLAAAYGFLRFDALTRGYLTTVLAIVAAVVACGGGAVLLYFVRSSGIQ</sequence>
<proteinExistence type="predicted"/>
<keyword evidence="1" id="KW-0812">Transmembrane</keyword>
<dbReference type="Proteomes" id="UP000214646">
    <property type="component" value="Unassembled WGS sequence"/>
</dbReference>
<organism evidence="2 3">
    <name type="scientific">Fimbriiglobus ruber</name>
    <dbReference type="NCBI Taxonomy" id="1908690"/>
    <lineage>
        <taxon>Bacteria</taxon>
        <taxon>Pseudomonadati</taxon>
        <taxon>Planctomycetota</taxon>
        <taxon>Planctomycetia</taxon>
        <taxon>Gemmatales</taxon>
        <taxon>Gemmataceae</taxon>
        <taxon>Fimbriiglobus</taxon>
    </lineage>
</organism>
<dbReference type="OrthoDB" id="292067at2"/>
<dbReference type="AlphaFoldDB" id="A0A225DXF1"/>
<gene>
    <name evidence="2" type="ORF">FRUB_03977</name>
</gene>
<evidence type="ECO:0000256" key="1">
    <source>
        <dbReference type="SAM" id="Phobius"/>
    </source>
</evidence>
<keyword evidence="1" id="KW-1133">Transmembrane helix</keyword>
<reference evidence="3" key="1">
    <citation type="submission" date="2017-06" db="EMBL/GenBank/DDBJ databases">
        <title>Genome analysis of Fimbriiglobus ruber SP5, the first member of the order Planctomycetales with confirmed chitinolytic capability.</title>
        <authorList>
            <person name="Ravin N.V."/>
            <person name="Rakitin A.L."/>
            <person name="Ivanova A.A."/>
            <person name="Beletsky A.V."/>
            <person name="Kulichevskaya I.S."/>
            <person name="Mardanov A.V."/>
            <person name="Dedysh S.N."/>
        </authorList>
    </citation>
    <scope>NUCLEOTIDE SEQUENCE [LARGE SCALE GENOMIC DNA]</scope>
    <source>
        <strain evidence="3">SP5</strain>
    </source>
</reference>
<evidence type="ECO:0000313" key="2">
    <source>
        <dbReference type="EMBL" id="OWK41899.1"/>
    </source>
</evidence>
<name>A0A225DXF1_9BACT</name>
<evidence type="ECO:0008006" key="4">
    <source>
        <dbReference type="Google" id="ProtNLM"/>
    </source>
</evidence>
<feature type="transmembrane region" description="Helical" evidence="1">
    <location>
        <begin position="231"/>
        <end position="249"/>
    </location>
</feature>
<keyword evidence="3" id="KW-1185">Reference proteome</keyword>
<keyword evidence="1" id="KW-0472">Membrane</keyword>
<comment type="caution">
    <text evidence="2">The sequence shown here is derived from an EMBL/GenBank/DDBJ whole genome shotgun (WGS) entry which is preliminary data.</text>
</comment>
<accession>A0A225DXF1</accession>
<protein>
    <recommendedName>
        <fullName evidence="4">Transmembrane protein</fullName>
    </recommendedName>
</protein>